<name>A0A5J4PLK3_9ZZZZ</name>
<keyword evidence="1" id="KW-0326">Glycosidase</keyword>
<accession>A0A5J4PLK3</accession>
<comment type="caution">
    <text evidence="1">The sequence shown here is derived from an EMBL/GenBank/DDBJ whole genome shotgun (WGS) entry which is preliminary data.</text>
</comment>
<organism evidence="1">
    <name type="scientific">termite gut metagenome</name>
    <dbReference type="NCBI Taxonomy" id="433724"/>
    <lineage>
        <taxon>unclassified sequences</taxon>
        <taxon>metagenomes</taxon>
        <taxon>organismal metagenomes</taxon>
    </lineage>
</organism>
<dbReference type="EMBL" id="SNRY01007467">
    <property type="protein sequence ID" value="KAA6310355.1"/>
    <property type="molecule type" value="Genomic_DNA"/>
</dbReference>
<evidence type="ECO:0000313" key="1">
    <source>
        <dbReference type="EMBL" id="KAA6310355.1"/>
    </source>
</evidence>
<dbReference type="GO" id="GO:0016799">
    <property type="term" value="F:hydrolase activity, hydrolyzing N-glycosyl compounds"/>
    <property type="evidence" value="ECO:0007669"/>
    <property type="project" value="InterPro"/>
</dbReference>
<dbReference type="SUPFAM" id="SSF53590">
    <property type="entry name" value="Nucleoside hydrolase"/>
    <property type="match status" value="1"/>
</dbReference>
<feature type="non-terminal residue" evidence="1">
    <location>
        <position position="153"/>
    </location>
</feature>
<dbReference type="InterPro" id="IPR036452">
    <property type="entry name" value="Ribo_hydro-like"/>
</dbReference>
<reference evidence="1" key="1">
    <citation type="submission" date="2019-03" db="EMBL/GenBank/DDBJ databases">
        <title>Single cell metagenomics reveals metabolic interactions within the superorganism composed of flagellate Streblomastix strix and complex community of Bacteroidetes bacteria on its surface.</title>
        <authorList>
            <person name="Treitli S.C."/>
            <person name="Kolisko M."/>
            <person name="Husnik F."/>
            <person name="Keeling P."/>
            <person name="Hampl V."/>
        </authorList>
    </citation>
    <scope>NUCLEOTIDE SEQUENCE</scope>
    <source>
        <strain evidence="1">STM</strain>
    </source>
</reference>
<gene>
    <name evidence="1" type="ORF">EZS27_038329</name>
</gene>
<dbReference type="Gene3D" id="3.90.245.10">
    <property type="entry name" value="Ribonucleoside hydrolase-like"/>
    <property type="match status" value="1"/>
</dbReference>
<dbReference type="AlphaFoldDB" id="A0A5J4PLK3"/>
<dbReference type="EC" id="3.2.-.-" evidence="1"/>
<proteinExistence type="predicted"/>
<protein>
    <submittedName>
        <fullName evidence="1">Non-specific ribonucleoside hydrolase RihC</fullName>
        <ecNumber evidence="1">3.2.-.-</ecNumber>
    </submittedName>
</protein>
<keyword evidence="1" id="KW-0378">Hydrolase</keyword>
<sequence>MKKYLLTIGFLLVYVTAFCQQFPKIDEAVRIKQLMPKEGKVRMILDTDTYNEVDDQFALSYALLSEEKVKVEAIYAAPFYNSLSESPGDGMEKSYEEIQRLLKLLHIVQDRLVFRGSTNYLKNVSEPIRSEAALDLIQKAKKSTPEDPLYVVA</sequence>